<protein>
    <recommendedName>
        <fullName evidence="13">AAA+ ATPase domain-containing protein</fullName>
    </recommendedName>
</protein>
<dbReference type="InterPro" id="IPR027417">
    <property type="entry name" value="P-loop_NTPase"/>
</dbReference>
<keyword evidence="5" id="KW-0611">Plant defense</keyword>
<feature type="domain" description="Disease resistance N-terminal" evidence="8">
    <location>
        <begin position="11"/>
        <end position="93"/>
    </location>
</feature>
<dbReference type="Pfam" id="PF23559">
    <property type="entry name" value="WHD_DRP"/>
    <property type="match status" value="1"/>
</dbReference>
<dbReference type="ExpressionAtlas" id="A0A287JCC2">
    <property type="expression patterns" value="baseline"/>
</dbReference>
<evidence type="ECO:0000256" key="6">
    <source>
        <dbReference type="ARBA" id="ARBA00022840"/>
    </source>
</evidence>
<dbReference type="Pfam" id="PF25019">
    <property type="entry name" value="LRR_R13L1-DRL21"/>
    <property type="match status" value="1"/>
</dbReference>
<evidence type="ECO:0000313" key="11">
    <source>
        <dbReference type="EnsemblPlants" id="HORVU.MOREX.r3.2HG0198090.1.CDS1"/>
    </source>
</evidence>
<dbReference type="PANTHER" id="PTHR36766">
    <property type="entry name" value="PLANT BROAD-SPECTRUM MILDEW RESISTANCE PROTEIN RPW8"/>
    <property type="match status" value="1"/>
</dbReference>
<dbReference type="InterPro" id="IPR042197">
    <property type="entry name" value="Apaf_helical"/>
</dbReference>
<dbReference type="Gene3D" id="3.80.10.10">
    <property type="entry name" value="Ribonuclease Inhibitor"/>
    <property type="match status" value="3"/>
</dbReference>
<feature type="domain" description="NB-ARC" evidence="7">
    <location>
        <begin position="323"/>
        <end position="477"/>
    </location>
</feature>
<dbReference type="Gene3D" id="3.40.50.300">
    <property type="entry name" value="P-loop containing nucleotide triphosphate hydrolases"/>
    <property type="match status" value="1"/>
</dbReference>
<keyword evidence="3" id="KW-0677">Repeat</keyword>
<dbReference type="InterPro" id="IPR041118">
    <property type="entry name" value="Rx_N"/>
</dbReference>
<keyword evidence="12" id="KW-1185">Reference proteome</keyword>
<evidence type="ECO:0000256" key="3">
    <source>
        <dbReference type="ARBA" id="ARBA00022737"/>
    </source>
</evidence>
<dbReference type="GO" id="GO:0005524">
    <property type="term" value="F:ATP binding"/>
    <property type="evidence" value="ECO:0007669"/>
    <property type="project" value="UniProtKB-KW"/>
</dbReference>
<comment type="similarity">
    <text evidence="1">Belongs to the disease resistance NB-LRR family.</text>
</comment>
<dbReference type="PRINTS" id="PR00364">
    <property type="entry name" value="DISEASERSIST"/>
</dbReference>
<sequence length="1505" mass="169500">MEVAVGAARWVVGRALGPVADGLLEAWAASKELGPNIDALKMELLYVQGMLNNTRGRDIDNPALNVLLQKLRDLAYNAEDVLDELDYFRIQDQLEGTYEAADEHAKGCMCNLYLNAHHTARAAGKLLCFCQCSRASSRAHPSEPIEEDDTRQQVLCCAWPCAKRRSARGNISSAPHNHQANEEVSGCMRKLASVACNSIRHVGKLLHCSSLPTHDDVSSVMPTICGACKHKVSQKKHVKETPKLEFDRVDLSRRMRLIVEQLQPVCAKVATILNLELLGSSHTAPSIANIPRTTTSDIIEPTLYGREPAKKRIIDSITHDKYSGKDLTILPIVGPGGIGKTTLVQHIYHSHEVQKHFQVKVWICVSQNFIVSKLTEEIEKALPSIEDEKKGRAEELIEQRLKSKRFLFILDDIWKCESEDWKRLLVPLRKGQTKGNVILVTTRFPAIAEIVKTTNSSIILEGLEHKEFRNFFRACIFGDEKSQNDHDGLLKIGDKIAEKLKGSPLAAKTVGRLLRNHLDAHHWTRVLESREWEMQTGERDIMPALKLSYDYLPFHLQQCFSCCALFPEDYKFDSEELIHFWIGLDILHPAGGSKTVEDVGLESLSDLVNNGFFKKDETDGHPYYIIHDLLHDLALKVASQESLTLHHSNVRSVEIRPSIRHLSIMIDDPDDSNGITGENFKSELKKLKTKLKVENLQTLFIFGGGDQSFVNILGDLFMEANALRVLCLPTLSCPLESMLHNFSSLLHLRYLKLGTSMRRMPLPTTLSRFYHLKILDLRKWDGSFLLPRDMSNLAKLCHFLARHNELHSGIYNVGKLKLLQELKAFAVNKEIQGFELNQLEHLIELRKLGIYNLENVYTKEEAIEAKLVQKDHLHKLALHWDSERPNTEPGVEVVVLESLQPHRNLQELSITGHRGPSCPTWLGDKLVVEALQSLYLSSVSWDIFPSFGKMVNLRELGLSNISTIKEFGPEESFCKLVKKITLAGLENFEKWVPQPTHFFPHLQVLIIVDCPKLSELPFSSHIVYPLKQDWNIDWFPKLQELWIEHCPEVLLLPPIPWTHSLCSVEISNVGSKLLDKLVYSKSSSEVALTIIGKVGLHNLDQLLLFSKLTELQALMIQKCPPLELKYFLMLTSLKKLWASSSNLGVVPSGGQSGVEWQHPVDEINICFSDSSGRELTQFLSHLPKLSKLEVSSCKNITQLVVGVDLQQPTVPIVSSSTSLDVITMDDTQVKDEQQEIAEVEEEANTMDDDGLLLLRAHLSNSLQALHIRTGGGVVVHSLEALQALTRLQLEYCSFRHPFPSSLLQLKLSSVKGVLTLSNLTSLTRLEIYGCGEDFRCEGLLPLLTRGQLSDLDVQKSPNFFGRWEWDPSAPISRSSKLQMLNTDDIHGFLGAPALCSLLSSSLTDLSFMGDHETARFINEQEEAFQCLTSLQRLEFWFCYKLEHLPAALNKLTNLKRLVIFGCLAVRSLPKDGLPSSLRELVAQGVNEELREHCKRLIGTIPKIII</sequence>
<reference evidence="11" key="3">
    <citation type="submission" date="2022-01" db="UniProtKB">
        <authorList>
            <consortium name="EnsemblPlants"/>
        </authorList>
    </citation>
    <scope>IDENTIFICATION</scope>
    <source>
        <strain evidence="11">subsp. vulgare</strain>
    </source>
</reference>
<dbReference type="InterPro" id="IPR058922">
    <property type="entry name" value="WHD_DRP"/>
</dbReference>
<dbReference type="Gene3D" id="1.10.8.430">
    <property type="entry name" value="Helical domain of apoptotic protease-activating factors"/>
    <property type="match status" value="1"/>
</dbReference>
<dbReference type="Proteomes" id="UP000011116">
    <property type="component" value="Chromosome 2H"/>
</dbReference>
<evidence type="ECO:0000259" key="8">
    <source>
        <dbReference type="Pfam" id="PF18052"/>
    </source>
</evidence>
<accession>A0A287JCC2</accession>
<name>A0A287JCC2_HORVV</name>
<dbReference type="Gramene" id="HORVU.MOREX.r3.2HG0198090.1">
    <property type="protein sequence ID" value="HORVU.MOREX.r3.2HG0198090.1.CDS1"/>
    <property type="gene ID" value="HORVU.MOREX.r3.2HG0198090"/>
</dbReference>
<organism evidence="11 12">
    <name type="scientific">Hordeum vulgare subsp. vulgare</name>
    <name type="common">Domesticated barley</name>
    <dbReference type="NCBI Taxonomy" id="112509"/>
    <lineage>
        <taxon>Eukaryota</taxon>
        <taxon>Viridiplantae</taxon>
        <taxon>Streptophyta</taxon>
        <taxon>Embryophyta</taxon>
        <taxon>Tracheophyta</taxon>
        <taxon>Spermatophyta</taxon>
        <taxon>Magnoliopsida</taxon>
        <taxon>Liliopsida</taxon>
        <taxon>Poales</taxon>
        <taxon>Poaceae</taxon>
        <taxon>BOP clade</taxon>
        <taxon>Pooideae</taxon>
        <taxon>Triticodae</taxon>
        <taxon>Triticeae</taxon>
        <taxon>Hordeinae</taxon>
        <taxon>Hordeum</taxon>
    </lineage>
</organism>
<evidence type="ECO:0000259" key="7">
    <source>
        <dbReference type="Pfam" id="PF00931"/>
    </source>
</evidence>
<dbReference type="SUPFAM" id="SSF52540">
    <property type="entry name" value="P-loop containing nucleoside triphosphate hydrolases"/>
    <property type="match status" value="1"/>
</dbReference>
<proteinExistence type="inferred from homology"/>
<evidence type="ECO:0000256" key="4">
    <source>
        <dbReference type="ARBA" id="ARBA00022741"/>
    </source>
</evidence>
<dbReference type="GO" id="GO:0006952">
    <property type="term" value="P:defense response"/>
    <property type="evidence" value="ECO:0007669"/>
    <property type="project" value="UniProtKB-KW"/>
</dbReference>
<evidence type="ECO:0000256" key="5">
    <source>
        <dbReference type="ARBA" id="ARBA00022821"/>
    </source>
</evidence>
<evidence type="ECO:0000256" key="2">
    <source>
        <dbReference type="ARBA" id="ARBA00022614"/>
    </source>
</evidence>
<dbReference type="EnsemblPlants" id="HORVU.MOREX.r3.2HG0198090.1">
    <property type="protein sequence ID" value="HORVU.MOREX.r3.2HG0198090.1.CDS1"/>
    <property type="gene ID" value="HORVU.MOREX.r3.2HG0198090"/>
</dbReference>
<evidence type="ECO:0008006" key="13">
    <source>
        <dbReference type="Google" id="ProtNLM"/>
    </source>
</evidence>
<dbReference type="GO" id="GO:0051707">
    <property type="term" value="P:response to other organism"/>
    <property type="evidence" value="ECO:0007669"/>
    <property type="project" value="UniProtKB-ARBA"/>
</dbReference>
<keyword evidence="6" id="KW-0067">ATP-binding</keyword>
<keyword evidence="4" id="KW-0547">Nucleotide-binding</keyword>
<reference evidence="11" key="2">
    <citation type="submission" date="2020-10" db="EMBL/GenBank/DDBJ databases">
        <authorList>
            <person name="Scholz U."/>
            <person name="Mascher M."/>
            <person name="Fiebig A."/>
        </authorList>
    </citation>
    <scope>NUCLEOTIDE SEQUENCE [LARGE SCALE GENOMIC DNA]</scope>
    <source>
        <strain evidence="11">cv. Morex</strain>
    </source>
</reference>
<evidence type="ECO:0000259" key="10">
    <source>
        <dbReference type="Pfam" id="PF25019"/>
    </source>
</evidence>
<dbReference type="GO" id="GO:0043531">
    <property type="term" value="F:ADP binding"/>
    <property type="evidence" value="ECO:0007669"/>
    <property type="project" value="InterPro"/>
</dbReference>
<dbReference type="SUPFAM" id="SSF52058">
    <property type="entry name" value="L domain-like"/>
    <property type="match status" value="2"/>
</dbReference>
<evidence type="ECO:0000313" key="12">
    <source>
        <dbReference type="Proteomes" id="UP000011116"/>
    </source>
</evidence>
<reference evidence="12" key="1">
    <citation type="journal article" date="2012" name="Nature">
        <title>A physical, genetic and functional sequence assembly of the barley genome.</title>
        <authorList>
            <consortium name="The International Barley Genome Sequencing Consortium"/>
            <person name="Mayer K.F."/>
            <person name="Waugh R."/>
            <person name="Brown J.W."/>
            <person name="Schulman A."/>
            <person name="Langridge P."/>
            <person name="Platzer M."/>
            <person name="Fincher G.B."/>
            <person name="Muehlbauer G.J."/>
            <person name="Sato K."/>
            <person name="Close T.J."/>
            <person name="Wise R.P."/>
            <person name="Stein N."/>
        </authorList>
    </citation>
    <scope>NUCLEOTIDE SEQUENCE [LARGE SCALE GENOMIC DNA]</scope>
    <source>
        <strain evidence="12">cv. Morex</strain>
    </source>
</reference>
<dbReference type="Pfam" id="PF00931">
    <property type="entry name" value="NB-ARC"/>
    <property type="match status" value="1"/>
</dbReference>
<dbReference type="InterPro" id="IPR032675">
    <property type="entry name" value="LRR_dom_sf"/>
</dbReference>
<feature type="domain" description="Disease resistance protein winged helix" evidence="9">
    <location>
        <begin position="565"/>
        <end position="634"/>
    </location>
</feature>
<evidence type="ECO:0000256" key="1">
    <source>
        <dbReference type="ARBA" id="ARBA00008894"/>
    </source>
</evidence>
<feature type="domain" description="R13L1/DRL21-like LRR repeat region" evidence="10">
    <location>
        <begin position="836"/>
        <end position="960"/>
    </location>
</feature>
<dbReference type="Gene3D" id="1.10.10.10">
    <property type="entry name" value="Winged helix-like DNA-binding domain superfamily/Winged helix DNA-binding domain"/>
    <property type="match status" value="1"/>
</dbReference>
<dbReference type="InterPro" id="IPR056789">
    <property type="entry name" value="LRR_R13L1-DRL21"/>
</dbReference>
<dbReference type="Gene3D" id="1.20.5.4130">
    <property type="match status" value="1"/>
</dbReference>
<dbReference type="Pfam" id="PF18052">
    <property type="entry name" value="Rx_N"/>
    <property type="match status" value="1"/>
</dbReference>
<dbReference type="InterPro" id="IPR036388">
    <property type="entry name" value="WH-like_DNA-bd_sf"/>
</dbReference>
<dbReference type="FunFam" id="3.40.50.300:FF:001091">
    <property type="entry name" value="Probable disease resistance protein At1g61300"/>
    <property type="match status" value="1"/>
</dbReference>
<dbReference type="InterPro" id="IPR002182">
    <property type="entry name" value="NB-ARC"/>
</dbReference>
<dbReference type="PANTHER" id="PTHR36766:SF30">
    <property type="entry name" value="TIR-NBS TYPE DISEASE RESISTANCE PROTEIN-RELATED"/>
    <property type="match status" value="1"/>
</dbReference>
<keyword evidence="2" id="KW-0433">Leucine-rich repeat</keyword>
<evidence type="ECO:0000259" key="9">
    <source>
        <dbReference type="Pfam" id="PF23559"/>
    </source>
</evidence>